<dbReference type="InterPro" id="IPR002772">
    <property type="entry name" value="Glyco_hydro_3_C"/>
</dbReference>
<dbReference type="Gene3D" id="2.60.40.10">
    <property type="entry name" value="Immunoglobulins"/>
    <property type="match status" value="1"/>
</dbReference>
<dbReference type="PANTHER" id="PTHR42721">
    <property type="entry name" value="SUGAR HYDROLASE-RELATED"/>
    <property type="match status" value="1"/>
</dbReference>
<dbReference type="Gene3D" id="3.20.20.300">
    <property type="entry name" value="Glycoside hydrolase, family 3, N-terminal domain"/>
    <property type="match status" value="1"/>
</dbReference>
<organism evidence="5">
    <name type="scientific">Tunturiibacter psychrotolerans</name>
    <dbReference type="NCBI Taxonomy" id="3069686"/>
    <lineage>
        <taxon>Bacteria</taxon>
        <taxon>Pseudomonadati</taxon>
        <taxon>Acidobacteriota</taxon>
        <taxon>Terriglobia</taxon>
        <taxon>Terriglobales</taxon>
        <taxon>Acidobacteriaceae</taxon>
        <taxon>Tunturiibacter</taxon>
    </lineage>
</organism>
<gene>
    <name evidence="5" type="ORF">RBB77_01365</name>
</gene>
<reference evidence="5" key="2">
    <citation type="journal article" date="2024" name="Environ. Microbiol.">
        <title>Genome analysis and description of Tunturibacter gen. nov. expands the diversity of Terriglobia in tundra soils.</title>
        <authorList>
            <person name="Messyasz A."/>
            <person name="Mannisto M.K."/>
            <person name="Kerkhof L.J."/>
            <person name="Haggblom M.M."/>
        </authorList>
    </citation>
    <scope>NUCLEOTIDE SEQUENCE</scope>
    <source>
        <strain evidence="5">X5P6</strain>
    </source>
</reference>
<protein>
    <submittedName>
        <fullName evidence="5">Glycoside hydrolase family 3 C-terminal domain-containing protein</fullName>
    </submittedName>
</protein>
<dbReference type="SUPFAM" id="SSF51445">
    <property type="entry name" value="(Trans)glycosidases"/>
    <property type="match status" value="1"/>
</dbReference>
<dbReference type="GO" id="GO:0031222">
    <property type="term" value="P:arabinan catabolic process"/>
    <property type="evidence" value="ECO:0007669"/>
    <property type="project" value="TreeGrafter"/>
</dbReference>
<sequence length="724" mass="79775">MPRFNRSVSIASLLAIVSIPQLLQAQQRYRFQDTHLPAEERITDLIGHMTLEEKVQALSTNPTIPRLGVVGTQHVEGLHGLALGGPGGWEGKNLPVIPTTQFPQSRGLGQTWDPELIQKAAAAEAYETRYAYGKYHRGGMVVRAPNADLSRDPRWGRSEESYGEDPFLVGTMATAFTRGLQGDDPHVWLTSSLLKHFLANSNEDGRDGSSSNFDDRLFREYYSVPFRMAIQQGGANAMMTAYNGWNGVPMIESPVLRATVIKEWGFDGIICTDGGALTNLVTHHHAFKTMSEAAAAAIHAGINQFLDDYRQPVMDALKQNLITEEEIDANIRGVFRVMLRLGMLDPLEQIPYAKIGTVDQAKGDPWNWPERKALVRQVTDESIVLLKNQNDMLPLRADNVKNIAVIGPLADRVALDWYSGTPPYIVTPLAGIRTRAGSSSVSFSKGDDANEAAALAAKADVAIVIVGNHPTCDAGWFKCALPSEGKEAIDRKSLTLEQEELVKAVYAANPKTVVVLQTSFPYTTNWTQDHIPAILQITHNSEEQGNALADVLFGNYNPAGRLTQTWVSSIDQLPPMMDYDLRHGRTYLYLKQKPLYAFGFGLSYTTFGYSNLHISTSSLAPNGDLTVSVDIRNTGVRDGDEVVQLYVAYPHSAVSRPIEELKSFERTHLRAGESKVVTLHLPAQSLGYWNETQHAFVVEPGPIELRIGASSDDIKLSKTLNVAR</sequence>
<dbReference type="Pfam" id="PF01915">
    <property type="entry name" value="Glyco_hydro_3_C"/>
    <property type="match status" value="1"/>
</dbReference>
<evidence type="ECO:0000256" key="1">
    <source>
        <dbReference type="ARBA" id="ARBA00005336"/>
    </source>
</evidence>
<evidence type="ECO:0000259" key="4">
    <source>
        <dbReference type="SMART" id="SM01217"/>
    </source>
</evidence>
<dbReference type="SUPFAM" id="SSF52279">
    <property type="entry name" value="Beta-D-glucan exohydrolase, C-terminal domain"/>
    <property type="match status" value="1"/>
</dbReference>
<feature type="domain" description="Fibronectin type III-like" evidence="4">
    <location>
        <begin position="641"/>
        <end position="711"/>
    </location>
</feature>
<keyword evidence="2" id="KW-0732">Signal</keyword>
<dbReference type="Gene3D" id="3.40.50.1700">
    <property type="entry name" value="Glycoside hydrolase family 3 C-terminal domain"/>
    <property type="match status" value="1"/>
</dbReference>
<dbReference type="InterPro" id="IPR001764">
    <property type="entry name" value="Glyco_hydro_3_N"/>
</dbReference>
<dbReference type="EMBL" id="CP132942">
    <property type="protein sequence ID" value="XCB33560.1"/>
    <property type="molecule type" value="Genomic_DNA"/>
</dbReference>
<dbReference type="Pfam" id="PF00933">
    <property type="entry name" value="Glyco_hydro_3"/>
    <property type="match status" value="1"/>
</dbReference>
<dbReference type="RefSeq" id="WP_353064396.1">
    <property type="nucleotide sequence ID" value="NZ_CP132942.1"/>
</dbReference>
<dbReference type="GO" id="GO:0008422">
    <property type="term" value="F:beta-glucosidase activity"/>
    <property type="evidence" value="ECO:0007669"/>
    <property type="project" value="UniProtKB-ARBA"/>
</dbReference>
<name>A0AAU7ZRJ9_9BACT</name>
<dbReference type="SMART" id="SM01217">
    <property type="entry name" value="Fn3_like"/>
    <property type="match status" value="1"/>
</dbReference>
<dbReference type="KEGG" id="tpsc:RBB77_01365"/>
<dbReference type="InterPro" id="IPR013783">
    <property type="entry name" value="Ig-like_fold"/>
</dbReference>
<dbReference type="InterPro" id="IPR036881">
    <property type="entry name" value="Glyco_hydro_3_C_sf"/>
</dbReference>
<dbReference type="Pfam" id="PF14310">
    <property type="entry name" value="Fn3-like"/>
    <property type="match status" value="1"/>
</dbReference>
<dbReference type="AlphaFoldDB" id="A0AAU7ZRJ9"/>
<dbReference type="FunFam" id="2.60.40.10:FF:000495">
    <property type="entry name" value="Periplasmic beta-glucosidase"/>
    <property type="match status" value="1"/>
</dbReference>
<dbReference type="GO" id="GO:0045493">
    <property type="term" value="P:xylan catabolic process"/>
    <property type="evidence" value="ECO:0007669"/>
    <property type="project" value="InterPro"/>
</dbReference>
<proteinExistence type="inferred from homology"/>
<dbReference type="PANTHER" id="PTHR42721:SF3">
    <property type="entry name" value="BETA-D-XYLOSIDASE 5-RELATED"/>
    <property type="match status" value="1"/>
</dbReference>
<keyword evidence="3 5" id="KW-0378">Hydrolase</keyword>
<comment type="similarity">
    <text evidence="1">Belongs to the glycosyl hydrolase 3 family.</text>
</comment>
<evidence type="ECO:0000256" key="3">
    <source>
        <dbReference type="ARBA" id="ARBA00022801"/>
    </source>
</evidence>
<evidence type="ECO:0000313" key="5">
    <source>
        <dbReference type="EMBL" id="XCB33560.1"/>
    </source>
</evidence>
<reference evidence="5" key="1">
    <citation type="submission" date="2023-08" db="EMBL/GenBank/DDBJ databases">
        <authorList>
            <person name="Messyasz A."/>
            <person name="Mannisto M.K."/>
            <person name="Kerkhof L.J."/>
            <person name="Haggblom M."/>
        </authorList>
    </citation>
    <scope>NUCLEOTIDE SEQUENCE</scope>
    <source>
        <strain evidence="5">X5P6</strain>
    </source>
</reference>
<dbReference type="PRINTS" id="PR00133">
    <property type="entry name" value="GLHYDRLASE3"/>
</dbReference>
<dbReference type="InterPro" id="IPR044993">
    <property type="entry name" value="BXL"/>
</dbReference>
<accession>A0AAU7ZRJ9</accession>
<evidence type="ECO:0000256" key="2">
    <source>
        <dbReference type="ARBA" id="ARBA00022729"/>
    </source>
</evidence>
<dbReference type="GO" id="GO:0009044">
    <property type="term" value="F:xylan 1,4-beta-xylosidase activity"/>
    <property type="evidence" value="ECO:0007669"/>
    <property type="project" value="InterPro"/>
</dbReference>
<dbReference type="InterPro" id="IPR036962">
    <property type="entry name" value="Glyco_hydro_3_N_sf"/>
</dbReference>
<dbReference type="GO" id="GO:0046556">
    <property type="term" value="F:alpha-L-arabinofuranosidase activity"/>
    <property type="evidence" value="ECO:0007669"/>
    <property type="project" value="TreeGrafter"/>
</dbReference>
<dbReference type="InterPro" id="IPR017853">
    <property type="entry name" value="GH"/>
</dbReference>
<dbReference type="InterPro" id="IPR026891">
    <property type="entry name" value="Fn3-like"/>
</dbReference>